<dbReference type="EMBL" id="UGXT01000002">
    <property type="protein sequence ID" value="SUH37745.1"/>
    <property type="molecule type" value="Genomic_DNA"/>
</dbReference>
<gene>
    <name evidence="6" type="primary">ttrA_5</name>
    <name evidence="6" type="ORF">NCTC8261_04047</name>
</gene>
<feature type="region of interest" description="Disordered" evidence="5">
    <location>
        <begin position="172"/>
        <end position="192"/>
    </location>
</feature>
<keyword evidence="1" id="KW-0411">Iron-sulfur</keyword>
<name>A0A379WUF2_SALET</name>
<dbReference type="AlphaFoldDB" id="A0A379WUF2"/>
<evidence type="ECO:0000256" key="4">
    <source>
        <dbReference type="ARBA" id="ARBA00023002"/>
    </source>
</evidence>
<evidence type="ECO:0000256" key="1">
    <source>
        <dbReference type="ARBA" id="ARBA00022485"/>
    </source>
</evidence>
<keyword evidence="1" id="KW-0408">Iron</keyword>
<accession>A0A379WUF2</accession>
<dbReference type="Gene3D" id="3.40.50.740">
    <property type="match status" value="1"/>
</dbReference>
<evidence type="ECO:0000313" key="6">
    <source>
        <dbReference type="EMBL" id="SUH37745.1"/>
    </source>
</evidence>
<protein>
    <submittedName>
        <fullName evidence="6">Tetrathionate reductase subunit A</fullName>
    </submittedName>
</protein>
<dbReference type="GO" id="GO:0051539">
    <property type="term" value="F:4 iron, 4 sulfur cluster binding"/>
    <property type="evidence" value="ECO:0007669"/>
    <property type="project" value="UniProtKB-KW"/>
</dbReference>
<organism evidence="6 7">
    <name type="scientific">Salmonella enterica I</name>
    <dbReference type="NCBI Taxonomy" id="59201"/>
    <lineage>
        <taxon>Bacteria</taxon>
        <taxon>Pseudomonadati</taxon>
        <taxon>Pseudomonadota</taxon>
        <taxon>Gammaproteobacteria</taxon>
        <taxon>Enterobacterales</taxon>
        <taxon>Enterobacteriaceae</taxon>
        <taxon>Salmonella</taxon>
    </lineage>
</organism>
<proteinExistence type="predicted"/>
<sequence length="201" mass="21846">MKPSGLSIARSKTAYEASEEYRDKIAGGQSPYPAKAPWYPFVAGQLTELLTSALEGYPYPLKAWISNMSNPFYGVPGLRAVAEEKLKDPRRLPLFIAIDAFMNETTALADYIVPDTHNFESWGFTVPWGGVASKATTARWPVVAPATHRTADGQPVSNGSILYCGSKTAPSARLRRPGDNRSAGQCFSTEPGGRFLSARSR</sequence>
<keyword evidence="4" id="KW-0560">Oxidoreductase</keyword>
<dbReference type="Proteomes" id="UP000254712">
    <property type="component" value="Unassembled WGS sequence"/>
</dbReference>
<dbReference type="PANTHER" id="PTHR43742">
    <property type="entry name" value="TRIMETHYLAMINE-N-OXIDE REDUCTASE"/>
    <property type="match status" value="1"/>
</dbReference>
<reference evidence="6 7" key="1">
    <citation type="submission" date="2018-06" db="EMBL/GenBank/DDBJ databases">
        <authorList>
            <consortium name="Pathogen Informatics"/>
            <person name="Doyle S."/>
        </authorList>
    </citation>
    <scope>NUCLEOTIDE SEQUENCE [LARGE SCALE GENOMIC DNA]</scope>
    <source>
        <strain evidence="6 7">NCTC8261</strain>
    </source>
</reference>
<evidence type="ECO:0000256" key="2">
    <source>
        <dbReference type="ARBA" id="ARBA00022505"/>
    </source>
</evidence>
<dbReference type="InterPro" id="IPR050612">
    <property type="entry name" value="Prok_Mopterin_Oxidored"/>
</dbReference>
<keyword evidence="2" id="KW-0500">Molybdenum</keyword>
<keyword evidence="3" id="KW-0732">Signal</keyword>
<dbReference type="SUPFAM" id="SSF53706">
    <property type="entry name" value="Formate dehydrogenase/DMSO reductase, domains 1-3"/>
    <property type="match status" value="1"/>
</dbReference>
<dbReference type="PANTHER" id="PTHR43742:SF9">
    <property type="entry name" value="TETRATHIONATE REDUCTASE SUBUNIT A"/>
    <property type="match status" value="1"/>
</dbReference>
<keyword evidence="1" id="KW-0479">Metal-binding</keyword>
<evidence type="ECO:0000256" key="3">
    <source>
        <dbReference type="ARBA" id="ARBA00022729"/>
    </source>
</evidence>
<evidence type="ECO:0000256" key="5">
    <source>
        <dbReference type="SAM" id="MobiDB-lite"/>
    </source>
</evidence>
<dbReference type="GO" id="GO:0016491">
    <property type="term" value="F:oxidoreductase activity"/>
    <property type="evidence" value="ECO:0007669"/>
    <property type="project" value="UniProtKB-KW"/>
</dbReference>
<evidence type="ECO:0000313" key="7">
    <source>
        <dbReference type="Proteomes" id="UP000254712"/>
    </source>
</evidence>
<keyword evidence="1" id="KW-0004">4Fe-4S</keyword>